<name>F3GI51_PSESJ</name>
<organism evidence="1 2">
    <name type="scientific">Pseudomonas syringae pv. pisi str. 1704B</name>
    <dbReference type="NCBI Taxonomy" id="629263"/>
    <lineage>
        <taxon>Bacteria</taxon>
        <taxon>Pseudomonadati</taxon>
        <taxon>Pseudomonadota</taxon>
        <taxon>Gammaproteobacteria</taxon>
        <taxon>Pseudomonadales</taxon>
        <taxon>Pseudomonadaceae</taxon>
        <taxon>Pseudomonas</taxon>
        <taxon>Pseudomonas syringae</taxon>
    </lineage>
</organism>
<sequence>MGRRVTSRLQRQTLQDLANTGAADLEYVGQGVLGQARSRSEPVFDDGFQYMLINLFITALFIGRRREKQRGTVRSDHGFTSHWHYRSYTRIVPDAEHDE</sequence>
<gene>
    <name evidence="1" type="ORF">PSYPI_32428</name>
</gene>
<dbReference type="Proteomes" id="UP000004986">
    <property type="component" value="Unassembled WGS sequence"/>
</dbReference>
<dbReference type="BioCyc" id="PSYR629263:G11X0-5889-MONOMER"/>
<reference evidence="1 2" key="1">
    <citation type="journal article" date="2011" name="PLoS Pathog.">
        <title>Dynamic evolution of pathogenicity revealed by sequencing and comparative genomics of 19 Pseudomonas syringae isolates.</title>
        <authorList>
            <person name="Baltrus D.A."/>
            <person name="Nishimura M.T."/>
            <person name="Romanchuk A."/>
            <person name="Chang J.H."/>
            <person name="Mukhtar M.S."/>
            <person name="Cherkis K."/>
            <person name="Roach J."/>
            <person name="Grant S.R."/>
            <person name="Jones C.D."/>
            <person name="Dangl J.L."/>
        </authorList>
    </citation>
    <scope>NUCLEOTIDE SEQUENCE [LARGE SCALE GENOMIC DNA]</scope>
    <source>
        <strain evidence="1 2">1704B</strain>
    </source>
</reference>
<comment type="caution">
    <text evidence="1">The sequence shown here is derived from an EMBL/GenBank/DDBJ whole genome shotgun (WGS) entry which is preliminary data.</text>
</comment>
<protein>
    <submittedName>
        <fullName evidence="1">Uncharacterized protein</fullName>
    </submittedName>
</protein>
<evidence type="ECO:0000313" key="2">
    <source>
        <dbReference type="Proteomes" id="UP000004986"/>
    </source>
</evidence>
<accession>F3GI51</accession>
<proteinExistence type="predicted"/>
<dbReference type="EMBL" id="AEAI01001760">
    <property type="protein sequence ID" value="EGH46754.1"/>
    <property type="molecule type" value="Genomic_DNA"/>
</dbReference>
<evidence type="ECO:0000313" key="1">
    <source>
        <dbReference type="EMBL" id="EGH46754.1"/>
    </source>
</evidence>
<dbReference type="HOGENOM" id="CLU_2318041_0_0_6"/>
<dbReference type="AlphaFoldDB" id="F3GI51"/>
<keyword evidence="2" id="KW-1185">Reference proteome</keyword>